<protein>
    <submittedName>
        <fullName evidence="2">Winged helix DNA-binding protein</fullName>
    </submittedName>
</protein>
<dbReference type="RefSeq" id="WP_146007917.1">
    <property type="nucleotide sequence ID" value="NZ_JBBNOP010000006.1"/>
</dbReference>
<proteinExistence type="predicted"/>
<evidence type="ECO:0000259" key="1">
    <source>
        <dbReference type="Pfam" id="PF13463"/>
    </source>
</evidence>
<gene>
    <name evidence="2" type="ORF">AAA083_08630</name>
</gene>
<keyword evidence="3" id="KW-1185">Reference proteome</keyword>
<sequence length="115" mass="13120">MRQAQLLHSLWSLGHPPTLSEIAEIDRSGTTQACRQLTYRLEHLGYIAVDVDEQDRRAVRILLTEDGSKVGEAYEGFFRELTSLISKDMSEDELKIVARFLDSFINVLGKRLRPS</sequence>
<evidence type="ECO:0000313" key="3">
    <source>
        <dbReference type="Proteomes" id="UP001487305"/>
    </source>
</evidence>
<dbReference type="Gene3D" id="1.10.10.10">
    <property type="entry name" value="Winged helix-like DNA-binding domain superfamily/Winged helix DNA-binding domain"/>
    <property type="match status" value="1"/>
</dbReference>
<dbReference type="EMBL" id="JBBNOP010000006">
    <property type="protein sequence ID" value="MEQ3363039.1"/>
    <property type="molecule type" value="Genomic_DNA"/>
</dbReference>
<dbReference type="InterPro" id="IPR036390">
    <property type="entry name" value="WH_DNA-bd_sf"/>
</dbReference>
<dbReference type="InterPro" id="IPR036388">
    <property type="entry name" value="WH-like_DNA-bd_sf"/>
</dbReference>
<feature type="domain" description="HTH marR-type" evidence="1">
    <location>
        <begin position="2"/>
        <end position="67"/>
    </location>
</feature>
<evidence type="ECO:0000313" key="2">
    <source>
        <dbReference type="EMBL" id="MEQ3363039.1"/>
    </source>
</evidence>
<reference evidence="2 3" key="1">
    <citation type="submission" date="2024-04" db="EMBL/GenBank/DDBJ databases">
        <title>Human intestinal bacterial collection.</title>
        <authorList>
            <person name="Pauvert C."/>
            <person name="Hitch T.C.A."/>
            <person name="Clavel T."/>
        </authorList>
    </citation>
    <scope>NUCLEOTIDE SEQUENCE [LARGE SCALE GENOMIC DNA]</scope>
    <source>
        <strain evidence="2 3">CLA-KB-H42</strain>
    </source>
</reference>
<dbReference type="GO" id="GO:0003677">
    <property type="term" value="F:DNA binding"/>
    <property type="evidence" value="ECO:0007669"/>
    <property type="project" value="UniProtKB-KW"/>
</dbReference>
<dbReference type="Proteomes" id="UP001487305">
    <property type="component" value="Unassembled WGS sequence"/>
</dbReference>
<organism evidence="2 3">
    <name type="scientific">Raoultibacter massiliensis</name>
    <dbReference type="NCBI Taxonomy" id="1852371"/>
    <lineage>
        <taxon>Bacteria</taxon>
        <taxon>Bacillati</taxon>
        <taxon>Actinomycetota</taxon>
        <taxon>Coriobacteriia</taxon>
        <taxon>Eggerthellales</taxon>
        <taxon>Eggerthellaceae</taxon>
        <taxon>Raoultibacter</taxon>
    </lineage>
</organism>
<comment type="caution">
    <text evidence="2">The sequence shown here is derived from an EMBL/GenBank/DDBJ whole genome shotgun (WGS) entry which is preliminary data.</text>
</comment>
<name>A0ABV1JD86_9ACTN</name>
<dbReference type="InterPro" id="IPR000835">
    <property type="entry name" value="HTH_MarR-typ"/>
</dbReference>
<dbReference type="SUPFAM" id="SSF46785">
    <property type="entry name" value="Winged helix' DNA-binding domain"/>
    <property type="match status" value="1"/>
</dbReference>
<keyword evidence="2" id="KW-0238">DNA-binding</keyword>
<accession>A0ABV1JD86</accession>
<dbReference type="Pfam" id="PF13463">
    <property type="entry name" value="HTH_27"/>
    <property type="match status" value="1"/>
</dbReference>